<dbReference type="InParanoid" id="P72589"/>
<dbReference type="Pfam" id="PF05685">
    <property type="entry name" value="Uma2"/>
    <property type="match status" value="1"/>
</dbReference>
<dbReference type="CDD" id="cd06260">
    <property type="entry name" value="DUF820-like"/>
    <property type="match status" value="1"/>
</dbReference>
<protein>
    <submittedName>
        <fullName evidence="2">Slr1315 protein</fullName>
    </submittedName>
</protein>
<reference evidence="2 3" key="2">
    <citation type="journal article" date="1996" name="DNA Res.">
        <title>Sequence analysis of the genome of the unicellular cyanobacterium Synechocystis sp. strain PCC6803. II. Sequence determination of the entire genome and assignment of potential protein-coding regions.</title>
        <authorList>
            <person name="Kaneko T."/>
            <person name="Sato S."/>
            <person name="Kotani H."/>
            <person name="Tanaka A."/>
            <person name="Asamizu E."/>
            <person name="Nakamura Y."/>
            <person name="Miyajima N."/>
            <person name="Hirosawa M."/>
            <person name="Sugiura M."/>
            <person name="Sasamoto S."/>
            <person name="Kimura T."/>
            <person name="Hosouchi T."/>
            <person name="Matsuno A."/>
            <person name="Muraki A."/>
            <person name="Nakazaki N."/>
            <person name="Naruo K."/>
            <person name="Okumura S."/>
            <person name="Shimpo S."/>
            <person name="Takeuchi C."/>
            <person name="Wada T."/>
            <person name="Watanabe A."/>
            <person name="Yamada M."/>
            <person name="Yasuda M."/>
            <person name="Tabata S."/>
        </authorList>
    </citation>
    <scope>NUCLEOTIDE SEQUENCE [LARGE SCALE GENOMIC DNA]</scope>
    <source>
        <strain evidence="3">ATCC 27184 / PCC 6803 / Kazusa</strain>
    </source>
</reference>
<evidence type="ECO:0000259" key="1">
    <source>
        <dbReference type="Pfam" id="PF05685"/>
    </source>
</evidence>
<dbReference type="PANTHER" id="PTHR47152:SF4">
    <property type="entry name" value="SLR0445 PROTEIN"/>
    <property type="match status" value="1"/>
</dbReference>
<dbReference type="AlphaFoldDB" id="P72589"/>
<dbReference type="PANTHER" id="PTHR47152">
    <property type="entry name" value="SLR2084 PROTEIN-RELATED"/>
    <property type="match status" value="1"/>
</dbReference>
<name>P72589_SYNY3</name>
<dbReference type="EMBL" id="BA000022">
    <property type="protein sequence ID" value="BAA16589.1"/>
    <property type="molecule type" value="Genomic_DNA"/>
</dbReference>
<accession>P72589</accession>
<dbReference type="PaxDb" id="1148-1651661"/>
<dbReference type="SUPFAM" id="SSF52980">
    <property type="entry name" value="Restriction endonuclease-like"/>
    <property type="match status" value="1"/>
</dbReference>
<dbReference type="PIR" id="S74437">
    <property type="entry name" value="S74437"/>
</dbReference>
<dbReference type="InterPro" id="IPR011335">
    <property type="entry name" value="Restrct_endonuc-II-like"/>
</dbReference>
<dbReference type="STRING" id="1148.gene:10497444"/>
<dbReference type="eggNOG" id="COG4636">
    <property type="taxonomic scope" value="Bacteria"/>
</dbReference>
<dbReference type="Gene3D" id="3.90.1570.10">
    <property type="entry name" value="tt1808, chain A"/>
    <property type="match status" value="1"/>
</dbReference>
<evidence type="ECO:0000313" key="2">
    <source>
        <dbReference type="EMBL" id="BAA16589.1"/>
    </source>
</evidence>
<proteinExistence type="predicted"/>
<feature type="domain" description="Putative restriction endonuclease" evidence="1">
    <location>
        <begin position="33"/>
        <end position="175"/>
    </location>
</feature>
<dbReference type="Proteomes" id="UP000001425">
    <property type="component" value="Chromosome"/>
</dbReference>
<dbReference type="InterPro" id="IPR008538">
    <property type="entry name" value="Uma2"/>
</dbReference>
<organism evidence="2 3">
    <name type="scientific">Synechocystis sp. (strain ATCC 27184 / PCC 6803 / Kazusa)</name>
    <dbReference type="NCBI Taxonomy" id="1111708"/>
    <lineage>
        <taxon>Bacteria</taxon>
        <taxon>Bacillati</taxon>
        <taxon>Cyanobacteriota</taxon>
        <taxon>Cyanophyceae</taxon>
        <taxon>Synechococcales</taxon>
        <taxon>Merismopediaceae</taxon>
        <taxon>Synechocystis</taxon>
    </lineage>
</organism>
<evidence type="ECO:0000313" key="3">
    <source>
        <dbReference type="Proteomes" id="UP000001425"/>
    </source>
</evidence>
<gene>
    <name evidence="2" type="ordered locus">slr1315</name>
</gene>
<sequence>MQPKQRAVPMSVATSPLTLSESQNFILPGRHSWEDFKTIQAAMEQRSGLRITYFDGVIEFMTLGEYHESIKTIIGFLIEYYLFSQGIEFFPVGSATRESREKSVSFEPDESYYLGEKKEHPDLAIEVNVTSGSPSKLAKYQRLGIQEVWLWQDGKFSIYSLEGEHYQETSTSKLLPGLNFALLEECVLMPSRLEAIQKFTAR</sequence>
<dbReference type="PhylomeDB" id="P72589"/>
<dbReference type="KEGG" id="syn:slr1315"/>
<keyword evidence="3" id="KW-1185">Reference proteome</keyword>
<dbReference type="EnsemblBacteria" id="BAA16589">
    <property type="protein sequence ID" value="BAA16589"/>
    <property type="gene ID" value="BAA16589"/>
</dbReference>
<reference evidence="2 3" key="1">
    <citation type="journal article" date="1995" name="DNA Res.">
        <title>Sequence analysis of the genome of the unicellular cyanobacterium Synechocystis sp. strain PCC6803. I. Sequence features in the 1 Mb region from map positions 64% to 92% of the genome.</title>
        <authorList>
            <person name="Kaneko T."/>
            <person name="Tanaka A."/>
            <person name="Sato S."/>
            <person name="Kotani H."/>
            <person name="Sazuka T."/>
            <person name="Miyajima N."/>
            <person name="Sugiura M."/>
            <person name="Tabata S."/>
        </authorList>
    </citation>
    <scope>NUCLEOTIDE SEQUENCE [LARGE SCALE GENOMIC DNA]</scope>
    <source>
        <strain evidence="3">ATCC 27184 / PCC 6803 / Kazusa</strain>
    </source>
</reference>
<dbReference type="InterPro" id="IPR012296">
    <property type="entry name" value="Nuclease_put_TT1808"/>
</dbReference>
<dbReference type="IntAct" id="P72589">
    <property type="interactions" value="3"/>
</dbReference>